<dbReference type="HOGENOM" id="CLU_996461_0_0_3"/>
<dbReference type="STRING" id="65393.PCC7424_0134"/>
<proteinExistence type="predicted"/>
<evidence type="ECO:0000313" key="2">
    <source>
        <dbReference type="Proteomes" id="UP000002384"/>
    </source>
</evidence>
<protein>
    <submittedName>
        <fullName evidence="1">Uncharacterized protein</fullName>
    </submittedName>
</protein>
<sequence length="292" mass="33210">MACCASPPALGTWNIYVKVPVYVPPKIKWRWNSNDNWKELVADSYTITEKDVTFEDILYKVTVKRTPYRKRNGIWSISGTPTFTVFSNLKGKIDGLGTFFPSNPNSSFGVVYESGSRIAQLCLNYQNLPTVGSTSISAWAFEIIEIIRITGEKDREYVLRIFRNEELILTETGSNPPDVYKEIETCETPNEWTLLRTYLNVKQKDFCTIAGEGNKVFFFVNSYNQFSKRYNLILLAFAESHEKCPLPEFNVECIPCKRCPEGSCAVTCEGTVCCYDESTGELVDSFSVEDYC</sequence>
<dbReference type="KEGG" id="cyc:PCC7424_0134"/>
<gene>
    <name evidence="1" type="ordered locus">PCC7424_0134</name>
</gene>
<accession>B7K9C1</accession>
<evidence type="ECO:0000313" key="1">
    <source>
        <dbReference type="EMBL" id="ACK68604.1"/>
    </source>
</evidence>
<dbReference type="eggNOG" id="ENOG50321C9">
    <property type="taxonomic scope" value="Bacteria"/>
</dbReference>
<keyword evidence="2" id="KW-1185">Reference proteome</keyword>
<organism evidence="1 2">
    <name type="scientific">Gloeothece citriformis (strain PCC 7424)</name>
    <name type="common">Cyanothece sp. (strain PCC 7424)</name>
    <dbReference type="NCBI Taxonomy" id="65393"/>
    <lineage>
        <taxon>Bacteria</taxon>
        <taxon>Bacillati</taxon>
        <taxon>Cyanobacteriota</taxon>
        <taxon>Cyanophyceae</taxon>
        <taxon>Oscillatoriophycideae</taxon>
        <taxon>Chroococcales</taxon>
        <taxon>Aphanothecaceae</taxon>
        <taxon>Gloeothece</taxon>
        <taxon>Gloeothece citriformis</taxon>
    </lineage>
</organism>
<name>B7K9C1_GLOC7</name>
<dbReference type="AlphaFoldDB" id="B7K9C1"/>
<reference evidence="2" key="1">
    <citation type="journal article" date="2011" name="MBio">
        <title>Novel metabolic attributes of the genus Cyanothece, comprising a group of unicellular nitrogen-fixing Cyanobacteria.</title>
        <authorList>
            <person name="Bandyopadhyay A."/>
            <person name="Elvitigala T."/>
            <person name="Welsh E."/>
            <person name="Stockel J."/>
            <person name="Liberton M."/>
            <person name="Min H."/>
            <person name="Sherman L.A."/>
            <person name="Pakrasi H.B."/>
        </authorList>
    </citation>
    <scope>NUCLEOTIDE SEQUENCE [LARGE SCALE GENOMIC DNA]</scope>
    <source>
        <strain evidence="2">PCC 7424</strain>
    </source>
</reference>
<dbReference type="Proteomes" id="UP000002384">
    <property type="component" value="Chromosome"/>
</dbReference>
<dbReference type="EMBL" id="CP001291">
    <property type="protein sequence ID" value="ACK68604.1"/>
    <property type="molecule type" value="Genomic_DNA"/>
</dbReference>